<dbReference type="Gene3D" id="1.10.1520.10">
    <property type="entry name" value="Ribonuclease III domain"/>
    <property type="match status" value="1"/>
</dbReference>
<evidence type="ECO:0000313" key="4">
    <source>
        <dbReference type="Proteomes" id="UP001345219"/>
    </source>
</evidence>
<dbReference type="InterPro" id="IPR000999">
    <property type="entry name" value="RNase_III_dom"/>
</dbReference>
<feature type="domain" description="RNase III" evidence="2">
    <location>
        <begin position="56"/>
        <end position="175"/>
    </location>
</feature>
<evidence type="ECO:0000259" key="2">
    <source>
        <dbReference type="PROSITE" id="PS50142"/>
    </source>
</evidence>
<gene>
    <name evidence="3" type="ORF">SAY87_006410</name>
</gene>
<dbReference type="PROSITE" id="PS50142">
    <property type="entry name" value="RNASE_3_2"/>
    <property type="match status" value="1"/>
</dbReference>
<dbReference type="SMART" id="SM00535">
    <property type="entry name" value="RIBOc"/>
    <property type="match status" value="1"/>
</dbReference>
<dbReference type="EMBL" id="JAXIOK010000013">
    <property type="protein sequence ID" value="KAK4756283.1"/>
    <property type="molecule type" value="Genomic_DNA"/>
</dbReference>
<name>A0AAN7JWI7_9MYRT</name>
<dbReference type="SUPFAM" id="SSF69065">
    <property type="entry name" value="RNase III domain-like"/>
    <property type="match status" value="1"/>
</dbReference>
<sequence>MLRETLLCYCLCFFSASTFAHEGRIPVCPLSGRERKFRLGSVFLATGLNSADVQFLSFFLCLHSYTFKDIGLLRRAMTHSSFSEENTRALGILGSNIIDVSVSFQVLRKNVEISPKDLNRRISEISKVESSCALDGTRLGLQKVIRVSPKTDPTNPSVICGSLRAIFGAIAIDADECDTAAVLFWKVHGGGEVGAALSL</sequence>
<comment type="caution">
    <text evidence="3">The sequence shown here is derived from an EMBL/GenBank/DDBJ whole genome shotgun (WGS) entry which is preliminary data.</text>
</comment>
<reference evidence="3 4" key="1">
    <citation type="journal article" date="2023" name="Hortic Res">
        <title>Pangenome of water caltrop reveals structural variations and asymmetric subgenome divergence after allopolyploidization.</title>
        <authorList>
            <person name="Zhang X."/>
            <person name="Chen Y."/>
            <person name="Wang L."/>
            <person name="Yuan Y."/>
            <person name="Fang M."/>
            <person name="Shi L."/>
            <person name="Lu R."/>
            <person name="Comes H.P."/>
            <person name="Ma Y."/>
            <person name="Chen Y."/>
            <person name="Huang G."/>
            <person name="Zhou Y."/>
            <person name="Zheng Z."/>
            <person name="Qiu Y."/>
        </authorList>
    </citation>
    <scope>NUCLEOTIDE SEQUENCE [LARGE SCALE GENOMIC DNA]</scope>
    <source>
        <tissue evidence="3">Roots</tissue>
    </source>
</reference>
<proteinExistence type="predicted"/>
<accession>A0AAN7JWI7</accession>
<evidence type="ECO:0000256" key="1">
    <source>
        <dbReference type="SAM" id="SignalP"/>
    </source>
</evidence>
<dbReference type="InterPro" id="IPR036389">
    <property type="entry name" value="RNase_III_sf"/>
</dbReference>
<dbReference type="Proteomes" id="UP001345219">
    <property type="component" value="Chromosome 6"/>
</dbReference>
<dbReference type="AlphaFoldDB" id="A0AAN7JWI7"/>
<feature type="signal peptide" evidence="1">
    <location>
        <begin position="1"/>
        <end position="20"/>
    </location>
</feature>
<feature type="chain" id="PRO_5042836708" description="RNase III domain-containing protein" evidence="1">
    <location>
        <begin position="21"/>
        <end position="199"/>
    </location>
</feature>
<dbReference type="GO" id="GO:0006396">
    <property type="term" value="P:RNA processing"/>
    <property type="evidence" value="ECO:0007669"/>
    <property type="project" value="InterPro"/>
</dbReference>
<protein>
    <recommendedName>
        <fullName evidence="2">RNase III domain-containing protein</fullName>
    </recommendedName>
</protein>
<dbReference type="Pfam" id="PF14622">
    <property type="entry name" value="Ribonucleas_3_3"/>
    <property type="match status" value="1"/>
</dbReference>
<organism evidence="3 4">
    <name type="scientific">Trapa incisa</name>
    <dbReference type="NCBI Taxonomy" id="236973"/>
    <lineage>
        <taxon>Eukaryota</taxon>
        <taxon>Viridiplantae</taxon>
        <taxon>Streptophyta</taxon>
        <taxon>Embryophyta</taxon>
        <taxon>Tracheophyta</taxon>
        <taxon>Spermatophyta</taxon>
        <taxon>Magnoliopsida</taxon>
        <taxon>eudicotyledons</taxon>
        <taxon>Gunneridae</taxon>
        <taxon>Pentapetalae</taxon>
        <taxon>rosids</taxon>
        <taxon>malvids</taxon>
        <taxon>Myrtales</taxon>
        <taxon>Lythraceae</taxon>
        <taxon>Trapa</taxon>
    </lineage>
</organism>
<keyword evidence="4" id="KW-1185">Reference proteome</keyword>
<evidence type="ECO:0000313" key="3">
    <source>
        <dbReference type="EMBL" id="KAK4756283.1"/>
    </source>
</evidence>
<dbReference type="GO" id="GO:0004525">
    <property type="term" value="F:ribonuclease III activity"/>
    <property type="evidence" value="ECO:0007669"/>
    <property type="project" value="InterPro"/>
</dbReference>
<keyword evidence="1" id="KW-0732">Signal</keyword>